<evidence type="ECO:0000313" key="2">
    <source>
        <dbReference type="EMBL" id="HIQ95109.1"/>
    </source>
</evidence>
<comment type="caution">
    <text evidence="2">The sequence shown here is derived from an EMBL/GenBank/DDBJ whole genome shotgun (WGS) entry which is preliminary data.</text>
</comment>
<protein>
    <submittedName>
        <fullName evidence="2">Uncharacterized protein</fullName>
    </submittedName>
</protein>
<evidence type="ECO:0000313" key="3">
    <source>
        <dbReference type="Proteomes" id="UP000886886"/>
    </source>
</evidence>
<dbReference type="Proteomes" id="UP000886886">
    <property type="component" value="Unassembled WGS sequence"/>
</dbReference>
<reference evidence="2" key="2">
    <citation type="journal article" date="2021" name="PeerJ">
        <title>Extensive microbial diversity within the chicken gut microbiome revealed by metagenomics and culture.</title>
        <authorList>
            <person name="Gilroy R."/>
            <person name="Ravi A."/>
            <person name="Getino M."/>
            <person name="Pursley I."/>
            <person name="Horton D.L."/>
            <person name="Alikhan N.F."/>
            <person name="Baker D."/>
            <person name="Gharbi K."/>
            <person name="Hall N."/>
            <person name="Watson M."/>
            <person name="Adriaenssens E.M."/>
            <person name="Foster-Nyarko E."/>
            <person name="Jarju S."/>
            <person name="Secka A."/>
            <person name="Antonio M."/>
            <person name="Oren A."/>
            <person name="Chaudhuri R.R."/>
            <person name="La Ragione R."/>
            <person name="Hildebrand F."/>
            <person name="Pallen M.J."/>
        </authorList>
    </citation>
    <scope>NUCLEOTIDE SEQUENCE</scope>
    <source>
        <strain evidence="2">ChiSjej3B21-11622</strain>
    </source>
</reference>
<dbReference type="Gene3D" id="2.60.40.1080">
    <property type="match status" value="1"/>
</dbReference>
<evidence type="ECO:0000256" key="1">
    <source>
        <dbReference type="SAM" id="SignalP"/>
    </source>
</evidence>
<gene>
    <name evidence="2" type="ORF">IAB26_00960</name>
</gene>
<accession>A0A9D0ZSU7</accession>
<sequence length="221" mass="24524">MKSLKLMLLTLFLLVLFPAACASADDTIYVQNNFKETVVHSSAKYDKSRLVYVDGFYGNKVRNVKVTSSNKSVATVKKSGTNLFKLMPKKAGSTKVTVTAVVNNKRVKVQGTFKVVNFQNPFTVLKVGGKGYASKVKSSNNYFTIRTSKSRIKLNYKLKSNWKLISSSAYGIDSLGSSGSAKVRNGSTYTLKKGENLMVYMSLKNKKNGVVITTWLDVRRR</sequence>
<reference evidence="2" key="1">
    <citation type="submission" date="2020-10" db="EMBL/GenBank/DDBJ databases">
        <authorList>
            <person name="Gilroy R."/>
        </authorList>
    </citation>
    <scope>NUCLEOTIDE SEQUENCE</scope>
    <source>
        <strain evidence="2">ChiSjej3B21-11622</strain>
    </source>
</reference>
<feature type="signal peptide" evidence="1">
    <location>
        <begin position="1"/>
        <end position="24"/>
    </location>
</feature>
<dbReference type="AlphaFoldDB" id="A0A9D0ZSU7"/>
<dbReference type="EMBL" id="DVFT01000014">
    <property type="protein sequence ID" value="HIQ95109.1"/>
    <property type="molecule type" value="Genomic_DNA"/>
</dbReference>
<proteinExistence type="predicted"/>
<organism evidence="2 3">
    <name type="scientific">Candidatus Limivivens merdigallinarum</name>
    <dbReference type="NCBI Taxonomy" id="2840859"/>
    <lineage>
        <taxon>Bacteria</taxon>
        <taxon>Bacillati</taxon>
        <taxon>Bacillota</taxon>
        <taxon>Clostridia</taxon>
        <taxon>Lachnospirales</taxon>
        <taxon>Lachnospiraceae</taxon>
        <taxon>Lachnospiraceae incertae sedis</taxon>
        <taxon>Candidatus Limivivens</taxon>
    </lineage>
</organism>
<name>A0A9D0ZSU7_9FIRM</name>
<keyword evidence="1" id="KW-0732">Signal</keyword>
<feature type="chain" id="PRO_5039533209" evidence="1">
    <location>
        <begin position="25"/>
        <end position="221"/>
    </location>
</feature>